<keyword evidence="5" id="KW-0378">Hydrolase</keyword>
<dbReference type="InterPro" id="IPR008201">
    <property type="entry name" value="HepT-like"/>
</dbReference>
<dbReference type="GO" id="GO:0004540">
    <property type="term" value="F:RNA nuclease activity"/>
    <property type="evidence" value="ECO:0007669"/>
    <property type="project" value="InterPro"/>
</dbReference>
<dbReference type="InterPro" id="IPR051813">
    <property type="entry name" value="HepT_RNase_toxin"/>
</dbReference>
<dbReference type="GO" id="GO:0000166">
    <property type="term" value="F:nucleotide binding"/>
    <property type="evidence" value="ECO:0007669"/>
    <property type="project" value="UniProtKB-KW"/>
</dbReference>
<reference evidence="7" key="1">
    <citation type="journal article" date="2020" name="mSystems">
        <title>Genome- and Community-Level Interaction Insights into Carbon Utilization and Element Cycling Functions of Hydrothermarchaeota in Hydrothermal Sediment.</title>
        <authorList>
            <person name="Zhou Z."/>
            <person name="Liu Y."/>
            <person name="Xu W."/>
            <person name="Pan J."/>
            <person name="Luo Z.H."/>
            <person name="Li M."/>
        </authorList>
    </citation>
    <scope>NUCLEOTIDE SEQUENCE [LARGE SCALE GENOMIC DNA]</scope>
    <source>
        <strain evidence="7">SpSt-1217</strain>
    </source>
</reference>
<dbReference type="GO" id="GO:0110001">
    <property type="term" value="C:toxin-antitoxin complex"/>
    <property type="evidence" value="ECO:0007669"/>
    <property type="project" value="InterPro"/>
</dbReference>
<dbReference type="Pfam" id="PF01934">
    <property type="entry name" value="HepT-like"/>
    <property type="match status" value="1"/>
</dbReference>
<keyword evidence="2" id="KW-1277">Toxin-antitoxin system</keyword>
<evidence type="ECO:0000313" key="7">
    <source>
        <dbReference type="EMBL" id="HDR51745.1"/>
    </source>
</evidence>
<dbReference type="EMBL" id="DSDK01000490">
    <property type="protein sequence ID" value="HDR51745.1"/>
    <property type="molecule type" value="Genomic_DNA"/>
</dbReference>
<dbReference type="Gene3D" id="1.20.120.580">
    <property type="entry name" value="bsu32300-like"/>
    <property type="match status" value="1"/>
</dbReference>
<name>A0A831LUZ3_9BACT</name>
<evidence type="ECO:0000256" key="6">
    <source>
        <dbReference type="ARBA" id="ARBA00024207"/>
    </source>
</evidence>
<dbReference type="AlphaFoldDB" id="A0A831LUZ3"/>
<accession>A0A831LUZ3</accession>
<comment type="caution">
    <text evidence="7">The sequence shown here is derived from an EMBL/GenBank/DDBJ whole genome shotgun (WGS) entry which is preliminary data.</text>
</comment>
<keyword evidence="1" id="KW-0597">Phosphoprotein</keyword>
<evidence type="ECO:0000256" key="1">
    <source>
        <dbReference type="ARBA" id="ARBA00022553"/>
    </source>
</evidence>
<keyword evidence="4" id="KW-0547">Nucleotide-binding</keyword>
<dbReference type="GO" id="GO:0016787">
    <property type="term" value="F:hydrolase activity"/>
    <property type="evidence" value="ECO:0007669"/>
    <property type="project" value="UniProtKB-KW"/>
</dbReference>
<dbReference type="PANTHER" id="PTHR34139:SF1">
    <property type="entry name" value="RNASE MJ1380-RELATED"/>
    <property type="match status" value="1"/>
</dbReference>
<evidence type="ECO:0000256" key="5">
    <source>
        <dbReference type="ARBA" id="ARBA00022801"/>
    </source>
</evidence>
<evidence type="ECO:0000256" key="4">
    <source>
        <dbReference type="ARBA" id="ARBA00022741"/>
    </source>
</evidence>
<comment type="similarity">
    <text evidence="6">Belongs to the HepT RNase toxin family.</text>
</comment>
<protein>
    <submittedName>
        <fullName evidence="7">DUF86 domain-containing protein</fullName>
    </submittedName>
</protein>
<evidence type="ECO:0000256" key="3">
    <source>
        <dbReference type="ARBA" id="ARBA00022722"/>
    </source>
</evidence>
<organism evidence="7">
    <name type="scientific">Mariniphaga anaerophila</name>
    <dbReference type="NCBI Taxonomy" id="1484053"/>
    <lineage>
        <taxon>Bacteria</taxon>
        <taxon>Pseudomonadati</taxon>
        <taxon>Bacteroidota</taxon>
        <taxon>Bacteroidia</taxon>
        <taxon>Marinilabiliales</taxon>
        <taxon>Prolixibacteraceae</taxon>
        <taxon>Mariniphaga</taxon>
    </lineage>
</organism>
<sequence length="116" mass="13915">MKGKEADRIRIQHIFDAIYEIKKYVENRNFDDFLNDSMFRFACIKQLEIIGEASNHITIETKTKFQEIEWQQIIGMRNVFIHEYFGIDLSVAWEIIEKDIPDFKKKLDNVLNELTK</sequence>
<evidence type="ECO:0000256" key="2">
    <source>
        <dbReference type="ARBA" id="ARBA00022649"/>
    </source>
</evidence>
<proteinExistence type="inferred from homology"/>
<keyword evidence="3" id="KW-0540">Nuclease</keyword>
<dbReference type="PANTHER" id="PTHR34139">
    <property type="entry name" value="UPF0331 PROTEIN MJ0127"/>
    <property type="match status" value="1"/>
</dbReference>
<gene>
    <name evidence="7" type="ORF">ENN90_09050</name>
</gene>
<dbReference type="Proteomes" id="UP000886047">
    <property type="component" value="Unassembled WGS sequence"/>
</dbReference>
<dbReference type="InterPro" id="IPR037038">
    <property type="entry name" value="HepT-like_sf"/>
</dbReference>